<evidence type="ECO:0000313" key="1">
    <source>
        <dbReference type="EMBL" id="EIM06275.1"/>
    </source>
</evidence>
<evidence type="ECO:0000313" key="2">
    <source>
        <dbReference type="Proteomes" id="UP000004725"/>
    </source>
</evidence>
<dbReference type="Proteomes" id="UP000004725">
    <property type="component" value="Unassembled WGS sequence"/>
</dbReference>
<comment type="caution">
    <text evidence="1">The sequence shown here is derived from an EMBL/GenBank/DDBJ whole genome shotgun (WGS) entry which is preliminary data.</text>
</comment>
<dbReference type="InterPro" id="IPR025454">
    <property type="entry name" value="DUF4275"/>
</dbReference>
<name>A0AA87IK00_9BACL</name>
<gene>
    <name evidence="1" type="ORF">A1A1_11952</name>
</gene>
<protein>
    <recommendedName>
        <fullName evidence="3">DUF4275 domain-containing protein</fullName>
    </recommendedName>
</protein>
<dbReference type="AlphaFoldDB" id="A0AA87IK00"/>
<sequence>MVIIIELINVLRKKGIVVNEFENIGINYRKKWINAFSDSQLEEHQNLNEFLWYLFSSKKVDYLVKKEAALAFDKVNKQYCYIFFQESEDVLQVEYASSMNAKDLSNVTGEYCDVYIVDKGFNWTYVIPHEEDWGPYFYRKTSKGD</sequence>
<accession>A0AA87IK00</accession>
<dbReference type="RefSeq" id="WP_006830360.1">
    <property type="nucleotide sequence ID" value="NZ_AJYB01000033.1"/>
</dbReference>
<organism evidence="1 2">
    <name type="scientific">Planococcus antarcticus DSM 14505</name>
    <dbReference type="NCBI Taxonomy" id="1185653"/>
    <lineage>
        <taxon>Bacteria</taxon>
        <taxon>Bacillati</taxon>
        <taxon>Bacillota</taxon>
        <taxon>Bacilli</taxon>
        <taxon>Bacillales</taxon>
        <taxon>Caryophanaceae</taxon>
        <taxon>Planococcus</taxon>
    </lineage>
</organism>
<dbReference type="EMBL" id="AJYB01000033">
    <property type="protein sequence ID" value="EIM06275.1"/>
    <property type="molecule type" value="Genomic_DNA"/>
</dbReference>
<evidence type="ECO:0008006" key="3">
    <source>
        <dbReference type="Google" id="ProtNLM"/>
    </source>
</evidence>
<reference evidence="1 2" key="1">
    <citation type="journal article" date="2012" name="J. Bacteriol.">
        <title>Genome Sequence of the Antarctic Psychrophile Bacterium Planococcus antarcticus DSM 14505.</title>
        <authorList>
            <person name="Margolles A."/>
            <person name="Gueimonde M."/>
            <person name="Sanchez B."/>
        </authorList>
    </citation>
    <scope>NUCLEOTIDE SEQUENCE [LARGE SCALE GENOMIC DNA]</scope>
    <source>
        <strain evidence="1 2">DSM 14505</strain>
    </source>
</reference>
<proteinExistence type="predicted"/>
<dbReference type="Pfam" id="PF14101">
    <property type="entry name" value="DUF4275"/>
    <property type="match status" value="1"/>
</dbReference>